<organism evidence="2">
    <name type="scientific">Chromera velia CCMP2878</name>
    <dbReference type="NCBI Taxonomy" id="1169474"/>
    <lineage>
        <taxon>Eukaryota</taxon>
        <taxon>Sar</taxon>
        <taxon>Alveolata</taxon>
        <taxon>Colpodellida</taxon>
        <taxon>Chromeraceae</taxon>
        <taxon>Chromera</taxon>
    </lineage>
</organism>
<reference evidence="2" key="1">
    <citation type="submission" date="2014-11" db="EMBL/GenBank/DDBJ databases">
        <authorList>
            <person name="Otto D Thomas"/>
            <person name="Naeem Raeece"/>
        </authorList>
    </citation>
    <scope>NUCLEOTIDE SEQUENCE</scope>
</reference>
<dbReference type="EMBL" id="CDMZ01004770">
    <property type="protein sequence ID" value="CEM50849.1"/>
    <property type="molecule type" value="Genomic_DNA"/>
</dbReference>
<evidence type="ECO:0008006" key="3">
    <source>
        <dbReference type="Google" id="ProtNLM"/>
    </source>
</evidence>
<evidence type="ECO:0000313" key="2">
    <source>
        <dbReference type="EMBL" id="CEM50849.1"/>
    </source>
</evidence>
<dbReference type="VEuPathDB" id="CryptoDB:Cvel_10214"/>
<proteinExistence type="predicted"/>
<sequence>MMDSFTPLEKWLWTEFCALKASKKPLAIQLTLLGSTQVKSLRGPGKAKKAIEGIRWAEVAGACVRIKSSWLKKNPNFLVSPNASRPPVAKGLDAFLANSFRALHSRGEPLVLSLLALGVDQEFKNQCVGQKTTEALKSISWVSVAQSTGFVTPSAAWVRANLASSSGVAAGVAVGLPPVETAQSKPNTRGASSAANFSQQQPSSSSCAHGGAGGVLGFSLGGGHADRGGPASSTHHEIEVRESFGDIAKLQRDLKTGVRSEVRADADGEFESVSSEEIVTGVERDGTRDSLYEREALEYYMGVASHGSHLSKSGVVLSHDLSEFEMGGLMGTLTSSSGLSGNRSLPVYLNVNEPFCFVTVGVQGAGKSHTLASILEAFLLPHWPIVKLQRPLAVAVFHYDQNQSAVCEALGLHQFHHHPGDTESSSQSSSSSTPHSSSFFSRLHERAAATHVKREDITVLVTPSNYRARRAFYGDDSFNIRPLVFRWKLLSADHIKRLMRVSSSDTQLYMSVLLGLLQQYQREGKKPGYREFCREIQEQCGLMRSQEGPLLQRLRLLDQLVDESEINQRDSVMSEMGGDFSECLRAGAMVVVDLTDPMLAKEEPNGIFHVLTEQFRACHVGKVGKLLALDEAHKFMDGKASDGLSGSIVDVARTMRHDGTRLAISTQAPLALSSELLELVSVAALHNFCSREWFAHLRTKLPLRPHHFDRILRLHQGESLVFARKHKLQLGLRAFGDSGGDTDSESDSDLDRDRGDVREVRSHRENLFAVLQIRQRITMDLGASIRSM</sequence>
<dbReference type="Gene3D" id="3.40.50.300">
    <property type="entry name" value="P-loop containing nucleotide triphosphate hydrolases"/>
    <property type="match status" value="1"/>
</dbReference>
<feature type="region of interest" description="Disordered" evidence="1">
    <location>
        <begin position="180"/>
        <end position="208"/>
    </location>
</feature>
<feature type="compositionally biased region" description="Low complexity" evidence="1">
    <location>
        <begin position="424"/>
        <end position="438"/>
    </location>
</feature>
<evidence type="ECO:0000256" key="1">
    <source>
        <dbReference type="SAM" id="MobiDB-lite"/>
    </source>
</evidence>
<name>A0A0G4I1T7_9ALVE</name>
<feature type="region of interest" description="Disordered" evidence="1">
    <location>
        <begin position="417"/>
        <end position="438"/>
    </location>
</feature>
<feature type="compositionally biased region" description="Polar residues" evidence="1">
    <location>
        <begin position="181"/>
        <end position="202"/>
    </location>
</feature>
<dbReference type="SUPFAM" id="SSF52540">
    <property type="entry name" value="P-loop containing nucleoside triphosphate hydrolases"/>
    <property type="match status" value="1"/>
</dbReference>
<dbReference type="AlphaFoldDB" id="A0A0G4I1T7"/>
<gene>
    <name evidence="2" type="ORF">Cvel_10214</name>
</gene>
<accession>A0A0G4I1T7</accession>
<protein>
    <recommendedName>
        <fullName evidence="3">Zona occludens toxin N-terminal domain-containing protein</fullName>
    </recommendedName>
</protein>
<dbReference type="InterPro" id="IPR027417">
    <property type="entry name" value="P-loop_NTPase"/>
</dbReference>